<comment type="caution">
    <text evidence="3">The sequence shown here is derived from an EMBL/GenBank/DDBJ whole genome shotgun (WGS) entry which is preliminary data.</text>
</comment>
<dbReference type="InterPro" id="IPR013950">
    <property type="entry name" value="Mis14/Nsl1"/>
</dbReference>
<gene>
    <name evidence="3" type="primary">Nsl1</name>
    <name evidence="3" type="ORF">GTO93_0002616</name>
</gene>
<feature type="region of interest" description="Disordered" evidence="1">
    <location>
        <begin position="1"/>
        <end position="44"/>
    </location>
</feature>
<dbReference type="SMART" id="SM00338">
    <property type="entry name" value="BRLZ"/>
    <property type="match status" value="1"/>
</dbReference>
<evidence type="ECO:0000313" key="3">
    <source>
        <dbReference type="EMBL" id="MBN3285890.1"/>
    </source>
</evidence>
<dbReference type="PROSITE" id="PS50217">
    <property type="entry name" value="BZIP"/>
    <property type="match status" value="1"/>
</dbReference>
<dbReference type="PANTHER" id="PTHR31749:SF3">
    <property type="entry name" value="KINETOCHORE-ASSOCIATED PROTEIN NSL1 HOMOLOG"/>
    <property type="match status" value="1"/>
</dbReference>
<dbReference type="SUPFAM" id="SSF57959">
    <property type="entry name" value="Leucine zipper domain"/>
    <property type="match status" value="1"/>
</dbReference>
<dbReference type="Gene3D" id="1.20.5.170">
    <property type="match status" value="1"/>
</dbReference>
<dbReference type="InterPro" id="IPR046347">
    <property type="entry name" value="bZIP_sf"/>
</dbReference>
<dbReference type="Proteomes" id="UP001166093">
    <property type="component" value="Unassembled WGS sequence"/>
</dbReference>
<evidence type="ECO:0000313" key="4">
    <source>
        <dbReference type="Proteomes" id="UP001166093"/>
    </source>
</evidence>
<feature type="domain" description="BZIP" evidence="2">
    <location>
        <begin position="254"/>
        <end position="317"/>
    </location>
</feature>
<evidence type="ECO:0000259" key="2">
    <source>
        <dbReference type="PROSITE" id="PS50217"/>
    </source>
</evidence>
<dbReference type="EMBL" id="JAAWVQ010153579">
    <property type="protein sequence ID" value="MBN3285890.1"/>
    <property type="molecule type" value="Genomic_DNA"/>
</dbReference>
<feature type="non-terminal residue" evidence="3">
    <location>
        <position position="1"/>
    </location>
</feature>
<dbReference type="Pfam" id="PF08641">
    <property type="entry name" value="Mis14"/>
    <property type="match status" value="1"/>
</dbReference>
<organism evidence="3 4">
    <name type="scientific">Polyodon spathula</name>
    <name type="common">North American paddlefish</name>
    <name type="synonym">Squalus spathula</name>
    <dbReference type="NCBI Taxonomy" id="7913"/>
    <lineage>
        <taxon>Eukaryota</taxon>
        <taxon>Metazoa</taxon>
        <taxon>Chordata</taxon>
        <taxon>Craniata</taxon>
        <taxon>Vertebrata</taxon>
        <taxon>Euteleostomi</taxon>
        <taxon>Actinopterygii</taxon>
        <taxon>Chondrostei</taxon>
        <taxon>Acipenseriformes</taxon>
        <taxon>Polyodontidae</taxon>
        <taxon>Polyodon</taxon>
    </lineage>
</organism>
<name>A0ABS2YGP5_POLSP</name>
<dbReference type="PANTHER" id="PTHR31749">
    <property type="entry name" value="KINETOCHORE-ASSOCIATED PROTEIN NSL1 HOMOLOG"/>
    <property type="match status" value="1"/>
</dbReference>
<dbReference type="InterPro" id="IPR004827">
    <property type="entry name" value="bZIP"/>
</dbReference>
<proteinExistence type="predicted"/>
<evidence type="ECO:0000256" key="1">
    <source>
        <dbReference type="SAM" id="MobiDB-lite"/>
    </source>
</evidence>
<feature type="non-terminal residue" evidence="3">
    <location>
        <position position="342"/>
    </location>
</feature>
<sequence>MALIQGAGDPSVTEINCDLGPNLSEGDINTGPPADDGEPEERDHKLQCYSKRAVTELLEKYRELLKRELDRKVQLSSDDLLQNLQSHFDAAVQENITINGDTWETASEEQPQNDADNKSLDDLLDEHILETVLRRKHNPKKILPYIVRRLKAEREMMGLYQQVVTPQKIRSDPEQDDRMKNMLASAPGMAKQASTVMKSLQALLQKAEGLSQVMRMEPFVGLSKAHQAVFRHEEREEKSNTNCLASPLESFEDNGKRLKRREKNRVAAQRSRKKQMQKADKIHEEYKCLEYENCSLKKDVEKLTDELRHLTEALKCHEPICPLIHCAMNLMSVPRPEVIMPR</sequence>
<feature type="region of interest" description="Disordered" evidence="1">
    <location>
        <begin position="254"/>
        <end position="277"/>
    </location>
</feature>
<reference evidence="3" key="1">
    <citation type="journal article" date="2021" name="Cell">
        <title>Tracing the genetic footprints of vertebrate landing in non-teleost ray-finned fishes.</title>
        <authorList>
            <person name="Bi X."/>
            <person name="Wang K."/>
            <person name="Yang L."/>
            <person name="Pan H."/>
            <person name="Jiang H."/>
            <person name="Wei Q."/>
            <person name="Fang M."/>
            <person name="Yu H."/>
            <person name="Zhu C."/>
            <person name="Cai Y."/>
            <person name="He Y."/>
            <person name="Gan X."/>
            <person name="Zeng H."/>
            <person name="Yu D."/>
            <person name="Zhu Y."/>
            <person name="Jiang H."/>
            <person name="Qiu Q."/>
            <person name="Yang H."/>
            <person name="Zhang Y.E."/>
            <person name="Wang W."/>
            <person name="Zhu M."/>
            <person name="He S."/>
            <person name="Zhang G."/>
        </authorList>
    </citation>
    <scope>NUCLEOTIDE SEQUENCE</scope>
    <source>
        <strain evidence="3">Pddl_001</strain>
    </source>
</reference>
<keyword evidence="4" id="KW-1185">Reference proteome</keyword>
<accession>A0ABS2YGP5</accession>
<dbReference type="PROSITE" id="PS00036">
    <property type="entry name" value="BZIP_BASIC"/>
    <property type="match status" value="1"/>
</dbReference>
<dbReference type="Pfam" id="PF07716">
    <property type="entry name" value="bZIP_2"/>
    <property type="match status" value="1"/>
</dbReference>
<protein>
    <submittedName>
        <fullName evidence="3">NSL1 protein</fullName>
    </submittedName>
</protein>